<feature type="domain" description="NAD-dependent epimerase/dehydratase" evidence="1">
    <location>
        <begin position="164"/>
        <end position="243"/>
    </location>
</feature>
<dbReference type="Gene3D" id="3.40.50.720">
    <property type="entry name" value="NAD(P)-binding Rossmann-like Domain"/>
    <property type="match status" value="2"/>
</dbReference>
<protein>
    <recommendedName>
        <fullName evidence="1">NAD-dependent epimerase/dehydratase domain-containing protein</fullName>
    </recommendedName>
</protein>
<dbReference type="InterPro" id="IPR001509">
    <property type="entry name" value="Epimerase_deHydtase"/>
</dbReference>
<gene>
    <name evidence="2" type="ORF">QBC42DRAFT_338114</name>
</gene>
<dbReference type="SUPFAM" id="SSF51735">
    <property type="entry name" value="NAD(P)-binding Rossmann-fold domains"/>
    <property type="match status" value="1"/>
</dbReference>
<dbReference type="Proteomes" id="UP001321749">
    <property type="component" value="Unassembled WGS sequence"/>
</dbReference>
<name>A0AAV9HPD0_9PEZI</name>
<dbReference type="EMBL" id="MU864968">
    <property type="protein sequence ID" value="KAK4462752.1"/>
    <property type="molecule type" value="Genomic_DNA"/>
</dbReference>
<accession>A0AAV9HPD0</accession>
<evidence type="ECO:0000313" key="3">
    <source>
        <dbReference type="Proteomes" id="UP001321749"/>
    </source>
</evidence>
<reference evidence="2" key="2">
    <citation type="submission" date="2023-06" db="EMBL/GenBank/DDBJ databases">
        <authorList>
            <consortium name="Lawrence Berkeley National Laboratory"/>
            <person name="Mondo S.J."/>
            <person name="Hensen N."/>
            <person name="Bonometti L."/>
            <person name="Westerberg I."/>
            <person name="Brannstrom I.O."/>
            <person name="Guillou S."/>
            <person name="Cros-Aarteil S."/>
            <person name="Calhoun S."/>
            <person name="Haridas S."/>
            <person name="Kuo A."/>
            <person name="Pangilinan J."/>
            <person name="Riley R."/>
            <person name="Labutti K."/>
            <person name="Andreopoulos B."/>
            <person name="Lipzen A."/>
            <person name="Chen C."/>
            <person name="Yanf M."/>
            <person name="Daum C."/>
            <person name="Ng V."/>
            <person name="Clum A."/>
            <person name="Steindorff A."/>
            <person name="Ohm R."/>
            <person name="Martin F."/>
            <person name="Silar P."/>
            <person name="Natvig D."/>
            <person name="Lalanne C."/>
            <person name="Gautier V."/>
            <person name="Ament-Velasquez S.L."/>
            <person name="Kruys A."/>
            <person name="Hutchinson M.I."/>
            <person name="Powell A.J."/>
            <person name="Barry K."/>
            <person name="Miller A.N."/>
            <person name="Grigoriev I.V."/>
            <person name="Debuchy R."/>
            <person name="Gladieux P."/>
            <person name="Thoren M.H."/>
            <person name="Johannesson H."/>
        </authorList>
    </citation>
    <scope>NUCLEOTIDE SEQUENCE</scope>
    <source>
        <strain evidence="2">PSN324</strain>
    </source>
</reference>
<evidence type="ECO:0000313" key="2">
    <source>
        <dbReference type="EMBL" id="KAK4462752.1"/>
    </source>
</evidence>
<evidence type="ECO:0000259" key="1">
    <source>
        <dbReference type="Pfam" id="PF01370"/>
    </source>
</evidence>
<dbReference type="Pfam" id="PF01370">
    <property type="entry name" value="Epimerase"/>
    <property type="match status" value="1"/>
</dbReference>
<comment type="caution">
    <text evidence="2">The sequence shown here is derived from an EMBL/GenBank/DDBJ whole genome shotgun (WGS) entry which is preliminary data.</text>
</comment>
<dbReference type="GO" id="GO:0004029">
    <property type="term" value="F:aldehyde dehydrogenase (NAD+) activity"/>
    <property type="evidence" value="ECO:0007669"/>
    <property type="project" value="TreeGrafter"/>
</dbReference>
<dbReference type="InterPro" id="IPR036291">
    <property type="entry name" value="NAD(P)-bd_dom_sf"/>
</dbReference>
<organism evidence="2 3">
    <name type="scientific">Cladorrhinum samala</name>
    <dbReference type="NCBI Taxonomy" id="585594"/>
    <lineage>
        <taxon>Eukaryota</taxon>
        <taxon>Fungi</taxon>
        <taxon>Dikarya</taxon>
        <taxon>Ascomycota</taxon>
        <taxon>Pezizomycotina</taxon>
        <taxon>Sordariomycetes</taxon>
        <taxon>Sordariomycetidae</taxon>
        <taxon>Sordariales</taxon>
        <taxon>Podosporaceae</taxon>
        <taxon>Cladorrhinum</taxon>
    </lineage>
</organism>
<sequence length="378" mass="41369">MHSSTTTRILLTGATGFVGGTLLHRLVNSEDATIRKLTFDALVRTDEAAEKLKNAYGDRVSTIKWAGLTDAEFIADTAANYDIVINVGSGFILDGALAFVRGLARRVKPGAPAPWILQISGCTNLADKPLTGTPYPDRVWDDADSGAVYEYERAQEAIEPYPQRSTEVGVLTLADELGVNAVSLNTPLIFGEGQGLFNRQGIIIPVLMRYTLMHGHGFKLTDTANFDWVHVEDLADAYILLVKLILERQDRAAGLMPTGKKGILFPAVDRALQTEIFERCLDAAFAAGLLPREDTPKEKTIREVPLREIADEITAGLLAMAEQGWGGNKAQKGTVLKKLGWQPKHLHEAWAKDFADELTALKEGRRPYTLDSCIGVKQ</sequence>
<dbReference type="GO" id="GO:0005737">
    <property type="term" value="C:cytoplasm"/>
    <property type="evidence" value="ECO:0007669"/>
    <property type="project" value="TreeGrafter"/>
</dbReference>
<dbReference type="PANTHER" id="PTHR48079">
    <property type="entry name" value="PROTEIN YEEZ"/>
    <property type="match status" value="1"/>
</dbReference>
<reference evidence="2" key="1">
    <citation type="journal article" date="2023" name="Mol. Phylogenet. Evol.">
        <title>Genome-scale phylogeny and comparative genomics of the fungal order Sordariales.</title>
        <authorList>
            <person name="Hensen N."/>
            <person name="Bonometti L."/>
            <person name="Westerberg I."/>
            <person name="Brannstrom I.O."/>
            <person name="Guillou S."/>
            <person name="Cros-Aarteil S."/>
            <person name="Calhoun S."/>
            <person name="Haridas S."/>
            <person name="Kuo A."/>
            <person name="Mondo S."/>
            <person name="Pangilinan J."/>
            <person name="Riley R."/>
            <person name="LaButti K."/>
            <person name="Andreopoulos B."/>
            <person name="Lipzen A."/>
            <person name="Chen C."/>
            <person name="Yan M."/>
            <person name="Daum C."/>
            <person name="Ng V."/>
            <person name="Clum A."/>
            <person name="Steindorff A."/>
            <person name="Ohm R.A."/>
            <person name="Martin F."/>
            <person name="Silar P."/>
            <person name="Natvig D.O."/>
            <person name="Lalanne C."/>
            <person name="Gautier V."/>
            <person name="Ament-Velasquez S.L."/>
            <person name="Kruys A."/>
            <person name="Hutchinson M.I."/>
            <person name="Powell A.J."/>
            <person name="Barry K."/>
            <person name="Miller A.N."/>
            <person name="Grigoriev I.V."/>
            <person name="Debuchy R."/>
            <person name="Gladieux P."/>
            <person name="Hiltunen Thoren M."/>
            <person name="Johannesson H."/>
        </authorList>
    </citation>
    <scope>NUCLEOTIDE SEQUENCE</scope>
    <source>
        <strain evidence="2">PSN324</strain>
    </source>
</reference>
<proteinExistence type="predicted"/>
<keyword evidence="3" id="KW-1185">Reference proteome</keyword>
<dbReference type="InterPro" id="IPR051783">
    <property type="entry name" value="NAD(P)-dependent_oxidoreduct"/>
</dbReference>
<dbReference type="PANTHER" id="PTHR48079:SF6">
    <property type="entry name" value="NAD(P)-BINDING DOMAIN-CONTAINING PROTEIN-RELATED"/>
    <property type="match status" value="1"/>
</dbReference>
<dbReference type="AlphaFoldDB" id="A0AAV9HPD0"/>